<dbReference type="HOGENOM" id="CLU_062433_0_0_6"/>
<keyword evidence="6" id="KW-1185">Reference proteome</keyword>
<dbReference type="Proteomes" id="UP000068210">
    <property type="component" value="Chromosome"/>
</dbReference>
<dbReference type="STRING" id="1328314.Achr_17830"/>
<dbReference type="AlphaFoldDB" id="A0A0C4WLM8"/>
<accession>A0A0C4WLM8</accession>
<evidence type="ECO:0000313" key="6">
    <source>
        <dbReference type="Proteomes" id="UP000068210"/>
    </source>
</evidence>
<dbReference type="PANTHER" id="PTHR12526">
    <property type="entry name" value="GLYCOSYLTRANSFERASE"/>
    <property type="match status" value="1"/>
</dbReference>
<evidence type="ECO:0000313" key="5">
    <source>
        <dbReference type="EMBL" id="AJE21239.1"/>
    </source>
</evidence>
<dbReference type="GO" id="GO:0016757">
    <property type="term" value="F:glycosyltransferase activity"/>
    <property type="evidence" value="ECO:0007669"/>
    <property type="project" value="UniProtKB-KW"/>
</dbReference>
<evidence type="ECO:0000259" key="4">
    <source>
        <dbReference type="Pfam" id="PF13579"/>
    </source>
</evidence>
<dbReference type="Gene3D" id="3.40.50.2000">
    <property type="entry name" value="Glycogen Phosphorylase B"/>
    <property type="match status" value="2"/>
</dbReference>
<dbReference type="EMBL" id="CP010415">
    <property type="protein sequence ID" value="AJE21239.1"/>
    <property type="molecule type" value="Genomic_DNA"/>
</dbReference>
<dbReference type="Pfam" id="PF13579">
    <property type="entry name" value="Glyco_trans_4_4"/>
    <property type="match status" value="1"/>
</dbReference>
<dbReference type="RefSeq" id="WP_039803671.1">
    <property type="nucleotide sequence ID" value="NZ_CP010415.1"/>
</dbReference>
<keyword evidence="2" id="KW-0328">Glycosyltransferase</keyword>
<gene>
    <name evidence="5" type="ORF">Achr_17830</name>
</gene>
<dbReference type="PANTHER" id="PTHR12526:SF640">
    <property type="entry name" value="COLANIC ACID BIOSYNTHESIS GLYCOSYLTRANSFERASE WCAL-RELATED"/>
    <property type="match status" value="1"/>
</dbReference>
<name>A0A0C4WLM8_9GAMM</name>
<dbReference type="CDD" id="cd03801">
    <property type="entry name" value="GT4_PimA-like"/>
    <property type="match status" value="1"/>
</dbReference>
<reference evidence="5 6" key="1">
    <citation type="journal article" date="2015" name="PLoS ONE">
        <title>Azotobacter Genomes: The Genome of Azotobacter chroococcum NCIMB 8003 (ATCC 4412).</title>
        <authorList>
            <person name="Robson R.L."/>
            <person name="Jones R."/>
            <person name="Robson R.M."/>
            <person name="Schwartz A."/>
            <person name="Richardson T.H."/>
        </authorList>
    </citation>
    <scope>NUCLEOTIDE SEQUENCE [LARGE SCALE GENOMIC DNA]</scope>
    <source>
        <strain evidence="5 6">NCIMB 8003</strain>
    </source>
</reference>
<feature type="domain" description="Glycosyltransferase subfamily 4-like N-terminal" evidence="4">
    <location>
        <begin position="19"/>
        <end position="162"/>
    </location>
</feature>
<comment type="similarity">
    <text evidence="1">Belongs to the glycosyltransferase group 1 family. Glycosyltransferase 4 subfamily.</text>
</comment>
<protein>
    <submittedName>
        <fullName evidence="5">Glycosyl transferase, family 2/group 1</fullName>
    </submittedName>
</protein>
<dbReference type="KEGG" id="acx:Achr_17830"/>
<evidence type="ECO:0000256" key="2">
    <source>
        <dbReference type="ARBA" id="ARBA00022676"/>
    </source>
</evidence>
<proteinExistence type="inferred from homology"/>
<sequence length="361" mass="40144">MKILLLTRYPRTGASSRLRTLQYLPHLEAAGHEVRVQSLFDEAWLESLYQSGRRSPLRTATLYLRRLTALAKAGEHDLLWIEKELFPYLPAWFESRLGTPWVVDYDDALFHNYDLAKNPLVRRLLGGKIDAVMRSASGVIVGNRYLAERARAAGAARVAIIPTVVDHNRYRPRIVAPTAHPVIGWIGSPSTQKYLLDIRGPLQQACRRHGARLLLVGATAEIRQCLPGIEVQLEPWSEEREAALIRHMDIGIMPLPDGPWERGKCGYKLIQYMACGVPLVASPTGANREIVEDSGAGLLADSNESWSDALSRLLTSASERERLGRAGRQAVENRYCLQRQLPVLLETLAAALPAGCKALAH</sequence>
<dbReference type="SUPFAM" id="SSF53756">
    <property type="entry name" value="UDP-Glycosyltransferase/glycogen phosphorylase"/>
    <property type="match status" value="1"/>
</dbReference>
<dbReference type="InterPro" id="IPR028098">
    <property type="entry name" value="Glyco_trans_4-like_N"/>
</dbReference>
<dbReference type="Pfam" id="PF13692">
    <property type="entry name" value="Glyco_trans_1_4"/>
    <property type="match status" value="1"/>
</dbReference>
<evidence type="ECO:0000256" key="3">
    <source>
        <dbReference type="ARBA" id="ARBA00022679"/>
    </source>
</evidence>
<evidence type="ECO:0000256" key="1">
    <source>
        <dbReference type="ARBA" id="ARBA00009481"/>
    </source>
</evidence>
<organism evidence="5 6">
    <name type="scientific">Azotobacter chroococcum NCIMB 8003</name>
    <dbReference type="NCBI Taxonomy" id="1328314"/>
    <lineage>
        <taxon>Bacteria</taxon>
        <taxon>Pseudomonadati</taxon>
        <taxon>Pseudomonadota</taxon>
        <taxon>Gammaproteobacteria</taxon>
        <taxon>Pseudomonadales</taxon>
        <taxon>Pseudomonadaceae</taxon>
        <taxon>Azotobacter</taxon>
    </lineage>
</organism>
<keyword evidence="3 5" id="KW-0808">Transferase</keyword>